<gene>
    <name evidence="2" type="ORF">UFOPK2044_00670</name>
</gene>
<feature type="transmembrane region" description="Helical" evidence="1">
    <location>
        <begin position="131"/>
        <end position="152"/>
    </location>
</feature>
<organism evidence="2">
    <name type="scientific">freshwater metagenome</name>
    <dbReference type="NCBI Taxonomy" id="449393"/>
    <lineage>
        <taxon>unclassified sequences</taxon>
        <taxon>metagenomes</taxon>
        <taxon>ecological metagenomes</taxon>
    </lineage>
</organism>
<keyword evidence="1" id="KW-0472">Membrane</keyword>
<keyword evidence="1" id="KW-0812">Transmembrane</keyword>
<evidence type="ECO:0000256" key="1">
    <source>
        <dbReference type="SAM" id="Phobius"/>
    </source>
</evidence>
<dbReference type="PANTHER" id="PTHR35007:SF2">
    <property type="entry name" value="PILUS ASSEMBLE PROTEIN"/>
    <property type="match status" value="1"/>
</dbReference>
<keyword evidence="1" id="KW-1133">Transmembrane helix</keyword>
<dbReference type="EMBL" id="CAEZVO010000090">
    <property type="protein sequence ID" value="CAB4636060.1"/>
    <property type="molecule type" value="Genomic_DNA"/>
</dbReference>
<sequence>MWIPERLLPLKNLASAQQPMLAASTIRQVVALVGAGLPATQAKNMTQEKINQFSPLQAQQFEFIWGLAFQIGGPITLTLERLAEVFDRQQKNLSEIQLAFAGPQATARLVSWLPLAALALAQLVGMNPFGAITGSIAGLVSVLLGLGLLAVGQRWSKRLLEKADSKALDPGAFIDAVLIGLQAGLPLRKSEAAAKEHFKVVFQQEVTEKDIAVIKSVAELARDSGAALTKILAAEADQLREQERYEISEKIARLGIRLLIPLGVAVLPAFILIAIVPIAISLLSNGQL</sequence>
<proteinExistence type="predicted"/>
<protein>
    <submittedName>
        <fullName evidence="2">Unannotated protein</fullName>
    </submittedName>
</protein>
<name>A0A6J6JG92_9ZZZZ</name>
<feature type="transmembrane region" description="Helical" evidence="1">
    <location>
        <begin position="258"/>
        <end position="283"/>
    </location>
</feature>
<evidence type="ECO:0000313" key="2">
    <source>
        <dbReference type="EMBL" id="CAB4636060.1"/>
    </source>
</evidence>
<reference evidence="2" key="1">
    <citation type="submission" date="2020-05" db="EMBL/GenBank/DDBJ databases">
        <authorList>
            <person name="Chiriac C."/>
            <person name="Salcher M."/>
            <person name="Ghai R."/>
            <person name="Kavagutti S V."/>
        </authorList>
    </citation>
    <scope>NUCLEOTIDE SEQUENCE</scope>
</reference>
<dbReference type="PANTHER" id="PTHR35007">
    <property type="entry name" value="INTEGRAL MEMBRANE PROTEIN-RELATED"/>
    <property type="match status" value="1"/>
</dbReference>
<dbReference type="AlphaFoldDB" id="A0A6J6JG92"/>
<accession>A0A6J6JG92</accession>